<comment type="caution">
    <text evidence="1">The sequence shown here is derived from an EMBL/GenBank/DDBJ whole genome shotgun (WGS) entry which is preliminary data.</text>
</comment>
<evidence type="ECO:0000313" key="2">
    <source>
        <dbReference type="Proteomes" id="UP001187531"/>
    </source>
</evidence>
<accession>A0AA88I1X8</accession>
<dbReference type="AlphaFoldDB" id="A0AA88I1X8"/>
<organism evidence="1 2">
    <name type="scientific">Artemia franciscana</name>
    <name type="common">Brine shrimp</name>
    <name type="synonym">Artemia sanfranciscana</name>
    <dbReference type="NCBI Taxonomy" id="6661"/>
    <lineage>
        <taxon>Eukaryota</taxon>
        <taxon>Metazoa</taxon>
        <taxon>Ecdysozoa</taxon>
        <taxon>Arthropoda</taxon>
        <taxon>Crustacea</taxon>
        <taxon>Branchiopoda</taxon>
        <taxon>Anostraca</taxon>
        <taxon>Artemiidae</taxon>
        <taxon>Artemia</taxon>
    </lineage>
</organism>
<dbReference type="Proteomes" id="UP001187531">
    <property type="component" value="Unassembled WGS sequence"/>
</dbReference>
<name>A0AA88I1X8_ARTSF</name>
<keyword evidence="2" id="KW-1185">Reference proteome</keyword>
<sequence length="284" mass="33209">MLTLGRAKTFGDYSVNVFMPYIRSQIMRCRRLNVIRARYIEDSMKSGIRTKHRIGIRTRVLFTTRIPQKSKRKDFLRVDENKQQLFDSLSEILLKKIVQSEDRDLFATKKERVLCPSKHEEISSSMSSATKCDKDVDKDIVVRTRTICNDRTSCDGNIHETRKSQGKSVEQIPPAKAEGFSISDALQKDKQGYRRQINRRIYLKLKFIVFRPTHCHSLEAATGLALFWNWLTALDIHLFWYTKIEEISGHGKNPWEIIIVKLQRNLLESCITRHCDSRTLNSFR</sequence>
<reference evidence="1" key="1">
    <citation type="submission" date="2023-07" db="EMBL/GenBank/DDBJ databases">
        <title>Chromosome-level genome assembly of Artemia franciscana.</title>
        <authorList>
            <person name="Jo E."/>
        </authorList>
    </citation>
    <scope>NUCLEOTIDE SEQUENCE</scope>
    <source>
        <tissue evidence="1">Whole body</tissue>
    </source>
</reference>
<protein>
    <submittedName>
        <fullName evidence="1">Uncharacterized protein</fullName>
    </submittedName>
</protein>
<proteinExistence type="predicted"/>
<dbReference type="EMBL" id="JAVRJZ010000013">
    <property type="protein sequence ID" value="KAK2714572.1"/>
    <property type="molecule type" value="Genomic_DNA"/>
</dbReference>
<evidence type="ECO:0000313" key="1">
    <source>
        <dbReference type="EMBL" id="KAK2714572.1"/>
    </source>
</evidence>
<gene>
    <name evidence="1" type="ORF">QYM36_008955</name>
</gene>